<organism evidence="1 2">
    <name type="scientific">Candidatus Methylophosphatis roskildensis</name>
    <dbReference type="NCBI Taxonomy" id="2899263"/>
    <lineage>
        <taxon>Bacteria</taxon>
        <taxon>Pseudomonadati</taxon>
        <taxon>Pseudomonadota</taxon>
        <taxon>Betaproteobacteria</taxon>
        <taxon>Nitrosomonadales</taxon>
        <taxon>Sterolibacteriaceae</taxon>
        <taxon>Candidatus Methylophosphatis</taxon>
    </lineage>
</organism>
<dbReference type="Gene3D" id="3.50.50.60">
    <property type="entry name" value="FAD/NAD(P)-binding domain"/>
    <property type="match status" value="1"/>
</dbReference>
<dbReference type="PANTHER" id="PTHR16128">
    <property type="entry name" value="FAD/NAD(P)-BINDING OXIDOREDUCTASE FAMILY PROTEIN"/>
    <property type="match status" value="1"/>
</dbReference>
<dbReference type="EMBL" id="JADJEV010000005">
    <property type="protein sequence ID" value="MBK6975034.1"/>
    <property type="molecule type" value="Genomic_DNA"/>
</dbReference>
<dbReference type="Proteomes" id="UP000807785">
    <property type="component" value="Unassembled WGS sequence"/>
</dbReference>
<comment type="caution">
    <text evidence="1">The sequence shown here is derived from an EMBL/GenBank/DDBJ whole genome shotgun (WGS) entry which is preliminary data.</text>
</comment>
<dbReference type="SUPFAM" id="SSF51905">
    <property type="entry name" value="FAD/NAD(P)-binding domain"/>
    <property type="match status" value="1"/>
</dbReference>
<evidence type="ECO:0000313" key="1">
    <source>
        <dbReference type="EMBL" id="MBK6975034.1"/>
    </source>
</evidence>
<dbReference type="Gene3D" id="3.90.660.10">
    <property type="match status" value="1"/>
</dbReference>
<dbReference type="InterPro" id="IPR036188">
    <property type="entry name" value="FAD/NAD-bd_sf"/>
</dbReference>
<gene>
    <name evidence="1" type="ORF">IPH26_19570</name>
</gene>
<protein>
    <submittedName>
        <fullName evidence="1">NAD(P)-binding protein</fullName>
    </submittedName>
</protein>
<accession>A0A9D7E6R2</accession>
<proteinExistence type="predicted"/>
<dbReference type="PANTHER" id="PTHR16128:SF5">
    <property type="entry name" value="FAD_NAD(P)-BINDING OXIDOREDUCTASE FAMILY PROTEIN"/>
    <property type="match status" value="1"/>
</dbReference>
<evidence type="ECO:0000313" key="2">
    <source>
        <dbReference type="Proteomes" id="UP000807785"/>
    </source>
</evidence>
<dbReference type="PRINTS" id="PR00419">
    <property type="entry name" value="ADXRDTASE"/>
</dbReference>
<reference evidence="1" key="1">
    <citation type="submission" date="2020-10" db="EMBL/GenBank/DDBJ databases">
        <title>Connecting structure to function with the recovery of over 1000 high-quality activated sludge metagenome-assembled genomes encoding full-length rRNA genes using long-read sequencing.</title>
        <authorList>
            <person name="Singleton C.M."/>
            <person name="Petriglieri F."/>
            <person name="Kristensen J.M."/>
            <person name="Kirkegaard R.H."/>
            <person name="Michaelsen T.Y."/>
            <person name="Andersen M.H."/>
            <person name="Karst S.M."/>
            <person name="Dueholm M.S."/>
            <person name="Nielsen P.H."/>
            <person name="Albertsen M."/>
        </authorList>
    </citation>
    <scope>NUCLEOTIDE SEQUENCE</scope>
    <source>
        <strain evidence="1">Bjer_18-Q3-R1-45_BAT3C.347</strain>
    </source>
</reference>
<dbReference type="PROSITE" id="PS51257">
    <property type="entry name" value="PROKAR_LIPOPROTEIN"/>
    <property type="match status" value="1"/>
</dbReference>
<dbReference type="Pfam" id="PF13450">
    <property type="entry name" value="NAD_binding_8"/>
    <property type="match status" value="1"/>
</dbReference>
<dbReference type="AlphaFoldDB" id="A0A9D7E6R2"/>
<sequence length="326" mass="35159">MSAVAKQANNNSPPRAAVVGAGIAGLSCATLLRSAGFEVGVFDKSRGPSGRMSTRRGDDWQCDHGAQYFTARDPDFRAEVARWQHAGVAASWRPRLHVLGDPSAHVPDPALERFVGLPRMSAPCRFLADGLDLEVDTSIEQLQRRLDGWHLLSAERGWLDRSFDVALLALPAPQAAPLLREAAPGLAALAGNVVMRSAWALMLRFAAPLELPFDAAFVNAGPLRWIARDNSKPGRGAAETWLLHATAEWSEAHLEEDAERVRTTLQQAFADSASVAGGLPEARAWATHRWRYAGTVTALDHGCLWHAGSRIGLCGDWLNGGKVEGA</sequence>
<name>A0A9D7E6R2_9PROT</name>